<dbReference type="InterPro" id="IPR043926">
    <property type="entry name" value="ABCG_dom"/>
</dbReference>
<accession>A0ABQ0ES88</accession>
<evidence type="ECO:0000256" key="2">
    <source>
        <dbReference type="ARBA" id="ARBA00005814"/>
    </source>
</evidence>
<sequence>MTITRDEKRRRIERCWNFCIWIRNKISRSCVRFQSCGQEQQQMDQVPPVDAHAGPGRAINECKELRKRTNIAMELVTEHPILFLDDPTTGLDLGTTTDIISVLRGMSKRGRTIIFSINQPQYSIFRFFDSLTLVASGKVMFHGPARDALEYFTSAGYKHESHDNPADFFLDIINGGFSDTEGECQEADAYKGLFERRYQVIEKLANMYAQSPLHSDTQAKLDQLLGEQKLEKSSAVVTTCVTPFWHQFRWITWRSFRNFRGFPRVTVIQAMIAVILAVIMSVTFRLPQNICNEVKTRAGLLFFLTGFECILSISAGELFIMDRNHFLHEHSSGYYRASSYFFGKLLADLIPRRLLPSIIYTLTTYVIAGLSLFSITFLAKFSWILYVNIPHYGFKALQHNEFLGQNFCPEHNTEEISRCQNYVMMYW</sequence>
<comment type="similarity">
    <text evidence="2">Belongs to the ABC transporter superfamily. ABCG family. Eye pigment precursor importer (TC 3.A.1.204) subfamily.</text>
</comment>
<feature type="domain" description="ABC transporter family G" evidence="9">
    <location>
        <begin position="119"/>
        <end position="224"/>
    </location>
</feature>
<dbReference type="Proteomes" id="UP001623349">
    <property type="component" value="Unassembled WGS sequence"/>
</dbReference>
<dbReference type="InterPro" id="IPR050352">
    <property type="entry name" value="ABCG_transporters"/>
</dbReference>
<comment type="subcellular location">
    <subcellularLocation>
        <location evidence="1">Membrane</location>
        <topology evidence="1">Multi-pass membrane protein</topology>
    </subcellularLocation>
</comment>
<evidence type="ECO:0000256" key="5">
    <source>
        <dbReference type="ARBA" id="ARBA00022989"/>
    </source>
</evidence>
<evidence type="ECO:0000313" key="11">
    <source>
        <dbReference type="Proteomes" id="UP001623349"/>
    </source>
</evidence>
<keyword evidence="4 7" id="KW-0812">Transmembrane</keyword>
<dbReference type="PANTHER" id="PTHR48041:SF70">
    <property type="entry name" value="ATP-BINDING CASSETTE SUB-FAMILY G MEMBER 3"/>
    <property type="match status" value="1"/>
</dbReference>
<protein>
    <submittedName>
        <fullName evidence="10">ATP-binding cassette sub-family G member 3</fullName>
    </submittedName>
</protein>
<evidence type="ECO:0000256" key="4">
    <source>
        <dbReference type="ARBA" id="ARBA00022692"/>
    </source>
</evidence>
<feature type="transmembrane region" description="Helical" evidence="7">
    <location>
        <begin position="265"/>
        <end position="286"/>
    </location>
</feature>
<dbReference type="EMBL" id="BAAFST010000005">
    <property type="protein sequence ID" value="GAB1289923.1"/>
    <property type="molecule type" value="Genomic_DNA"/>
</dbReference>
<feature type="transmembrane region" description="Helical" evidence="7">
    <location>
        <begin position="298"/>
        <end position="321"/>
    </location>
</feature>
<evidence type="ECO:0000313" key="10">
    <source>
        <dbReference type="EMBL" id="GAB1289923.1"/>
    </source>
</evidence>
<keyword evidence="10" id="KW-0547">Nucleotide-binding</keyword>
<dbReference type="SUPFAM" id="SSF52540">
    <property type="entry name" value="P-loop containing nucleoside triphosphate hydrolases"/>
    <property type="match status" value="1"/>
</dbReference>
<dbReference type="InterPro" id="IPR013525">
    <property type="entry name" value="ABC2_TM"/>
</dbReference>
<keyword evidence="10" id="KW-0067">ATP-binding</keyword>
<dbReference type="PANTHER" id="PTHR48041">
    <property type="entry name" value="ABC TRANSPORTER G FAMILY MEMBER 28"/>
    <property type="match status" value="1"/>
</dbReference>
<evidence type="ECO:0000256" key="1">
    <source>
        <dbReference type="ARBA" id="ARBA00004141"/>
    </source>
</evidence>
<feature type="domain" description="ABC-2 type transporter transmembrane" evidence="8">
    <location>
        <begin position="246"/>
        <end position="376"/>
    </location>
</feature>
<evidence type="ECO:0000256" key="7">
    <source>
        <dbReference type="SAM" id="Phobius"/>
    </source>
</evidence>
<proteinExistence type="inferred from homology"/>
<keyword evidence="6 7" id="KW-0472">Membrane</keyword>
<reference evidence="10 11" key="1">
    <citation type="submission" date="2024-08" db="EMBL/GenBank/DDBJ databases">
        <title>The draft genome of Apodemus speciosus.</title>
        <authorList>
            <person name="Nabeshima K."/>
            <person name="Suzuki S."/>
            <person name="Onuma M."/>
        </authorList>
    </citation>
    <scope>NUCLEOTIDE SEQUENCE [LARGE SCALE GENOMIC DNA]</scope>
    <source>
        <strain evidence="10">IB14-021</strain>
    </source>
</reference>
<dbReference type="Pfam" id="PF01061">
    <property type="entry name" value="ABC2_membrane"/>
    <property type="match status" value="1"/>
</dbReference>
<name>A0ABQ0ES88_APOSI</name>
<gene>
    <name evidence="10" type="ORF">APTSU1_000515300</name>
</gene>
<comment type="caution">
    <text evidence="10">The sequence shown here is derived from an EMBL/GenBank/DDBJ whole genome shotgun (WGS) entry which is preliminary data.</text>
</comment>
<evidence type="ECO:0000259" key="9">
    <source>
        <dbReference type="Pfam" id="PF19055"/>
    </source>
</evidence>
<dbReference type="InterPro" id="IPR027417">
    <property type="entry name" value="P-loop_NTPase"/>
</dbReference>
<dbReference type="GO" id="GO:0005524">
    <property type="term" value="F:ATP binding"/>
    <property type="evidence" value="ECO:0007669"/>
    <property type="project" value="UniProtKB-KW"/>
</dbReference>
<evidence type="ECO:0000256" key="6">
    <source>
        <dbReference type="ARBA" id="ARBA00023136"/>
    </source>
</evidence>
<keyword evidence="5 7" id="KW-1133">Transmembrane helix</keyword>
<keyword evidence="11" id="KW-1185">Reference proteome</keyword>
<evidence type="ECO:0000256" key="3">
    <source>
        <dbReference type="ARBA" id="ARBA00022448"/>
    </source>
</evidence>
<organism evidence="10 11">
    <name type="scientific">Apodemus speciosus</name>
    <name type="common">Large Japanese field mouse</name>
    <dbReference type="NCBI Taxonomy" id="105296"/>
    <lineage>
        <taxon>Eukaryota</taxon>
        <taxon>Metazoa</taxon>
        <taxon>Chordata</taxon>
        <taxon>Craniata</taxon>
        <taxon>Vertebrata</taxon>
        <taxon>Euteleostomi</taxon>
        <taxon>Mammalia</taxon>
        <taxon>Eutheria</taxon>
        <taxon>Euarchontoglires</taxon>
        <taxon>Glires</taxon>
        <taxon>Rodentia</taxon>
        <taxon>Myomorpha</taxon>
        <taxon>Muroidea</taxon>
        <taxon>Muridae</taxon>
        <taxon>Murinae</taxon>
        <taxon>Apodemus</taxon>
    </lineage>
</organism>
<dbReference type="Pfam" id="PF19055">
    <property type="entry name" value="ABC2_membrane_7"/>
    <property type="match status" value="1"/>
</dbReference>
<feature type="transmembrane region" description="Helical" evidence="7">
    <location>
        <begin position="357"/>
        <end position="379"/>
    </location>
</feature>
<keyword evidence="3" id="KW-0813">Transport</keyword>
<dbReference type="Gene3D" id="3.40.50.300">
    <property type="entry name" value="P-loop containing nucleotide triphosphate hydrolases"/>
    <property type="match status" value="1"/>
</dbReference>
<evidence type="ECO:0000259" key="8">
    <source>
        <dbReference type="Pfam" id="PF01061"/>
    </source>
</evidence>